<gene>
    <name evidence="2" type="ORF">EDD79_101137</name>
</gene>
<proteinExistence type="predicted"/>
<dbReference type="Proteomes" id="UP000295504">
    <property type="component" value="Unassembled WGS sequence"/>
</dbReference>
<sequence length="583" mass="68119">MKNKISMLFKSLIIKLSMSLKRFPEALVFATATVFTLIALNHTNYSNHESFRRIAMVFALGIPSSLSMKVYIERVNGILSKRIIFLAGIVGALGLYYKFLLSEFNLVTGTRYIGTTLALYLLFTVIPYYNRKKHYELYLVNLLTRLFITYLYGVILFLGLAFTLFTINTLFNLNLSYELYFDIWLIVVGIFAPAYFLADIPNYEEDQIYDDYSKILRALLLYIVMPIIVIYTSILYVYFLKILVQRQWPEGLVSHLVLWYSIVSAAVIILVYPLRNSNRWVNTFVSYFPKTIIPILLMMFISISIRINAYGITENRYYVFVTGIWIAGTMIYFAFRNKTRNVYIVMALIVVSIISVYGPISSYSISKISQNNRFEKLLSKYDMISQGQITQGSSEISQEDKQQISSIVIYFNSMHRLKDMRVIPDSYEIKDIEDALGFQITYHWGGPYDQREYFRYHMKEEGRIINVSDYNYFIEIPSYRVVNMEMLEENMFVSYNNENRIFKLRKGNVDVYTKALDDIAKNFAIIAGDKYELDSNEMMFEDKLNNITVKYLINNVSGYRDKSSNTITIDYIDFKVLIKIDNN</sequence>
<reference evidence="2 3" key="1">
    <citation type="submission" date="2019-03" db="EMBL/GenBank/DDBJ databases">
        <title>Genomic Encyclopedia of Type Strains, Phase IV (KMG-IV): sequencing the most valuable type-strain genomes for metagenomic binning, comparative biology and taxonomic classification.</title>
        <authorList>
            <person name="Goeker M."/>
        </authorList>
    </citation>
    <scope>NUCLEOTIDE SEQUENCE [LARGE SCALE GENOMIC DNA]</scope>
    <source>
        <strain evidence="2 3">DSM 100013</strain>
    </source>
</reference>
<feature type="transmembrane region" description="Helical" evidence="1">
    <location>
        <begin position="112"/>
        <end position="130"/>
    </location>
</feature>
<evidence type="ECO:0000256" key="1">
    <source>
        <dbReference type="SAM" id="Phobius"/>
    </source>
</evidence>
<keyword evidence="3" id="KW-1185">Reference proteome</keyword>
<feature type="transmembrane region" description="Helical" evidence="1">
    <location>
        <begin position="317"/>
        <end position="335"/>
    </location>
</feature>
<feature type="transmembrane region" description="Helical" evidence="1">
    <location>
        <begin position="284"/>
        <end position="305"/>
    </location>
</feature>
<dbReference type="AlphaFoldDB" id="A0A4V2T3X4"/>
<evidence type="ECO:0000313" key="2">
    <source>
        <dbReference type="EMBL" id="TCQ03074.1"/>
    </source>
</evidence>
<keyword evidence="1" id="KW-1133">Transmembrane helix</keyword>
<dbReference type="EMBL" id="SLYC01000011">
    <property type="protein sequence ID" value="TCQ03074.1"/>
    <property type="molecule type" value="Genomic_DNA"/>
</dbReference>
<feature type="transmembrane region" description="Helical" evidence="1">
    <location>
        <begin position="252"/>
        <end position="272"/>
    </location>
</feature>
<comment type="caution">
    <text evidence="2">The sequence shown here is derived from an EMBL/GenBank/DDBJ whole genome shotgun (WGS) entry which is preliminary data.</text>
</comment>
<dbReference type="OrthoDB" id="9809196at2"/>
<feature type="transmembrane region" description="Helical" evidence="1">
    <location>
        <begin position="219"/>
        <end position="240"/>
    </location>
</feature>
<organism evidence="2 3">
    <name type="scientific">Serpentinicella alkaliphila</name>
    <dbReference type="NCBI Taxonomy" id="1734049"/>
    <lineage>
        <taxon>Bacteria</taxon>
        <taxon>Bacillati</taxon>
        <taxon>Bacillota</taxon>
        <taxon>Clostridia</taxon>
        <taxon>Peptostreptococcales</taxon>
        <taxon>Natronincolaceae</taxon>
        <taxon>Serpentinicella</taxon>
    </lineage>
</organism>
<keyword evidence="1" id="KW-0472">Membrane</keyword>
<name>A0A4V2T3X4_9FIRM</name>
<feature type="transmembrane region" description="Helical" evidence="1">
    <location>
        <begin position="83"/>
        <end position="100"/>
    </location>
</feature>
<dbReference type="Pfam" id="PF13687">
    <property type="entry name" value="DUF4153"/>
    <property type="match status" value="1"/>
</dbReference>
<feature type="transmembrane region" description="Helical" evidence="1">
    <location>
        <begin position="142"/>
        <end position="167"/>
    </location>
</feature>
<protein>
    <submittedName>
        <fullName evidence="2">Uncharacterized protein DUF4153</fullName>
    </submittedName>
</protein>
<feature type="transmembrane region" description="Helical" evidence="1">
    <location>
        <begin position="179"/>
        <end position="198"/>
    </location>
</feature>
<feature type="transmembrane region" description="Helical" evidence="1">
    <location>
        <begin position="342"/>
        <end position="360"/>
    </location>
</feature>
<dbReference type="RefSeq" id="WP_132848141.1">
    <property type="nucleotide sequence ID" value="NZ_CP058648.1"/>
</dbReference>
<dbReference type="InterPro" id="IPR025291">
    <property type="entry name" value="DUF4153"/>
</dbReference>
<accession>A0A4V2T3X4</accession>
<evidence type="ECO:0000313" key="3">
    <source>
        <dbReference type="Proteomes" id="UP000295504"/>
    </source>
</evidence>
<keyword evidence="1" id="KW-0812">Transmembrane</keyword>